<dbReference type="GO" id="GO:0097347">
    <property type="term" value="C:TAM protein secretion complex"/>
    <property type="evidence" value="ECO:0007669"/>
    <property type="project" value="TreeGrafter"/>
</dbReference>
<dbReference type="Pfam" id="PF04357">
    <property type="entry name" value="TamB"/>
    <property type="match status" value="1"/>
</dbReference>
<accession>A0AA43Q8F7</accession>
<evidence type="ECO:0000256" key="4">
    <source>
        <dbReference type="ARBA" id="ARBA00023136"/>
    </source>
</evidence>
<dbReference type="PANTHER" id="PTHR36985">
    <property type="entry name" value="TRANSLOCATION AND ASSEMBLY MODULE SUBUNIT TAMB"/>
    <property type="match status" value="1"/>
</dbReference>
<name>A0AA43Q8F7_9GAMM</name>
<protein>
    <submittedName>
        <fullName evidence="6">Translocation/assembly module TamB domain-containing protein</fullName>
    </submittedName>
</protein>
<dbReference type="GO" id="GO:0009306">
    <property type="term" value="P:protein secretion"/>
    <property type="evidence" value="ECO:0007669"/>
    <property type="project" value="InterPro"/>
</dbReference>
<dbReference type="PANTHER" id="PTHR36985:SF1">
    <property type="entry name" value="TRANSLOCATION AND ASSEMBLY MODULE SUBUNIT TAMB"/>
    <property type="match status" value="1"/>
</dbReference>
<dbReference type="EMBL" id="JAQSDF010000086">
    <property type="protein sequence ID" value="MDI1232442.1"/>
    <property type="molecule type" value="Genomic_DNA"/>
</dbReference>
<proteinExistence type="predicted"/>
<sequence length="1140" mass="123599">MKKRWALIGLILVLMIPAGLLGLMSSSSGSRWLLQAVLPAQVSVENIEGRLLDRITLTGLHYQSNTETIAINRLAFAWQPSQLFSGVFKIVDVTANNINISLTETTQAEPSTFDLNAELLLPLQIAIENLLVTNLTIQQGEQLQYLQKLQLSAFTEQGRLNIVSLSVNAEQAELTAQGQMGLGKGFPLNLIAAWQVTTADNGLWQAVSTINGDLRQLAFDSQLTSPFILTLKGQLDDFQGEPKVNLRGDWQKLNWPLTGDTPQVSSEQGNFELSGLLSDYRIKLSGDLTQPYLPKARLVFNGKGSIHALTIEKLELKSTAGAFQVDGDVSWKDATIFDLKAAGQNFNPAILIPELPGSLTFNAHFKGQLAGEAVQLDADINQLTGKLRGYPVSANGKLFLADGQLKVDAFKLVSGANKFVVDGTLGQEQAVLDLMIDAPKLESLWPGLYGSLQGDGHLQGAWKNPSVKFQATGKRLRFAEHHAEQLAVNIDYQSDDKKISKMKLSASTIKTGTTQIEKLLIDGFGTVDQHRFNADIRSSYGDISASLIGRLQSDIWQGDFFKLDLHSRDFGRWQLSNNMLIRIAQSPVGIDAMLPETCLTQQAAIICLQGHYPANGDFSFKAKATNVPTSLIQAYLPEQMKITGLINADADMQQQKDLLIGHYQLTIPPTTITLKTKKTSTKIALGASSLSGQIQGEIVSADLNLALAAQDYLRARLQLGTGKTQTLSGQVTASMAELSLLNPFVPQLSNIKGEFKADLALTGSLDKPMVNGVMGFSGGAADMAELGLEIREIKLQALAAVERIQLSGSAKSGQGFVNLDGFADLQGGAAEIMLNGTDFDVAKLPEAQIVVSPALKLLFADRQGKVTGKLKIPKAVLQLKDIPENAVKVSPDEVILGEQKTEKPTAAAINIDADIEVELGKQVSFSGQGLETKLSGKLKIAKSGEKTAMYGVVDMDKARYKRYGQELTVRKGRFLFSGSIDKPWLDVEAIRVSRSQDVTAILSLTGPLEAPQTRIYSEPDLPEAEALAYLVTGRALNQVSKAEGNMVASAALSYGAGQVSWIADKLGVDEFEIKEGKTLQDTLATVGQYLTPDFYVGAKVGLFNKQAVLVLKHKLTKTLNVETQTGTSQRIKLNYEFDKD</sequence>
<comment type="subcellular location">
    <subcellularLocation>
        <location evidence="1">Membrane</location>
        <topology evidence="1">Single-pass membrane protein</topology>
    </subcellularLocation>
</comment>
<evidence type="ECO:0000313" key="7">
    <source>
        <dbReference type="Proteomes" id="UP001160519"/>
    </source>
</evidence>
<dbReference type="Proteomes" id="UP001160519">
    <property type="component" value="Unassembled WGS sequence"/>
</dbReference>
<keyword evidence="2" id="KW-0812">Transmembrane</keyword>
<reference evidence="6" key="1">
    <citation type="submission" date="2023-01" db="EMBL/GenBank/DDBJ databases">
        <title>Biogeochemical cycle of methane in antarctic sediments.</title>
        <authorList>
            <person name="Roldan D.M."/>
            <person name="Menes R.J."/>
        </authorList>
    </citation>
    <scope>NUCLEOTIDE SEQUENCE [LARGE SCALE GENOMIC DNA]</scope>
    <source>
        <strain evidence="6">K-2018 MAG008</strain>
    </source>
</reference>
<feature type="domain" description="Translocation and assembly module TamB C-terminal" evidence="5">
    <location>
        <begin position="812"/>
        <end position="1138"/>
    </location>
</feature>
<evidence type="ECO:0000313" key="6">
    <source>
        <dbReference type="EMBL" id="MDI1232442.1"/>
    </source>
</evidence>
<organism evidence="6 7">
    <name type="scientific">Candidatus Methylobacter titanis</name>
    <dbReference type="NCBI Taxonomy" id="3053457"/>
    <lineage>
        <taxon>Bacteria</taxon>
        <taxon>Pseudomonadati</taxon>
        <taxon>Pseudomonadota</taxon>
        <taxon>Gammaproteobacteria</taxon>
        <taxon>Methylococcales</taxon>
        <taxon>Methylococcaceae</taxon>
        <taxon>Methylobacter</taxon>
    </lineage>
</organism>
<dbReference type="GO" id="GO:0005886">
    <property type="term" value="C:plasma membrane"/>
    <property type="evidence" value="ECO:0007669"/>
    <property type="project" value="InterPro"/>
</dbReference>
<evidence type="ECO:0000259" key="5">
    <source>
        <dbReference type="Pfam" id="PF04357"/>
    </source>
</evidence>
<gene>
    <name evidence="6" type="ORF">PSU93_14985</name>
</gene>
<dbReference type="InterPro" id="IPR007452">
    <property type="entry name" value="TamB_C"/>
</dbReference>
<evidence type="ECO:0000256" key="3">
    <source>
        <dbReference type="ARBA" id="ARBA00022989"/>
    </source>
</evidence>
<dbReference type="AlphaFoldDB" id="A0AA43Q8F7"/>
<keyword evidence="3" id="KW-1133">Transmembrane helix</keyword>
<comment type="caution">
    <text evidence="6">The sequence shown here is derived from an EMBL/GenBank/DDBJ whole genome shotgun (WGS) entry which is preliminary data.</text>
</comment>
<keyword evidence="7" id="KW-1185">Reference proteome</keyword>
<evidence type="ECO:0000256" key="2">
    <source>
        <dbReference type="ARBA" id="ARBA00022692"/>
    </source>
</evidence>
<keyword evidence="4" id="KW-0472">Membrane</keyword>
<evidence type="ECO:0000256" key="1">
    <source>
        <dbReference type="ARBA" id="ARBA00004167"/>
    </source>
</evidence>